<dbReference type="RefSeq" id="WP_012805590.1">
    <property type="nucleotide sequence ID" value="NC_013173.1"/>
</dbReference>
<dbReference type="SMART" id="SM00450">
    <property type="entry name" value="RHOD"/>
    <property type="match status" value="1"/>
</dbReference>
<dbReference type="InterPro" id="IPR050229">
    <property type="entry name" value="GlpE_sulfurtransferase"/>
</dbReference>
<evidence type="ECO:0000259" key="1">
    <source>
        <dbReference type="PROSITE" id="PS50206"/>
    </source>
</evidence>
<dbReference type="GO" id="GO:0046872">
    <property type="term" value="F:metal ion binding"/>
    <property type="evidence" value="ECO:0007669"/>
    <property type="project" value="InterPro"/>
</dbReference>
<dbReference type="Gene3D" id="3.40.250.10">
    <property type="entry name" value="Rhodanese-like domain"/>
    <property type="match status" value="1"/>
</dbReference>
<name>C7LVG3_DESBD</name>
<dbReference type="InterPro" id="IPR003251">
    <property type="entry name" value="Rr_diiron-bd_dom"/>
</dbReference>
<proteinExistence type="predicted"/>
<dbReference type="InterPro" id="IPR001763">
    <property type="entry name" value="Rhodanese-like_dom"/>
</dbReference>
<dbReference type="CDD" id="cd00158">
    <property type="entry name" value="RHOD"/>
    <property type="match status" value="1"/>
</dbReference>
<dbReference type="CDD" id="cd01045">
    <property type="entry name" value="Ferritin_like_AB"/>
    <property type="match status" value="1"/>
</dbReference>
<dbReference type="HOGENOM" id="CLU_084155_0_0_7"/>
<dbReference type="PANTHER" id="PTHR43031:SF1">
    <property type="entry name" value="PYRIDINE NUCLEOTIDE-DISULPHIDE OXIDOREDUCTASE"/>
    <property type="match status" value="1"/>
</dbReference>
<accession>C7LVG3</accession>
<dbReference type="PANTHER" id="PTHR43031">
    <property type="entry name" value="FAD-DEPENDENT OXIDOREDUCTASE"/>
    <property type="match status" value="1"/>
</dbReference>
<dbReference type="InterPro" id="IPR009078">
    <property type="entry name" value="Ferritin-like_SF"/>
</dbReference>
<dbReference type="Proteomes" id="UP000002216">
    <property type="component" value="Chromosome"/>
</dbReference>
<evidence type="ECO:0000313" key="3">
    <source>
        <dbReference type="Proteomes" id="UP000002216"/>
    </source>
</evidence>
<organism evidence="2 3">
    <name type="scientific">Desulfomicrobium baculatum (strain DSM 4028 / VKM B-1378 / X)</name>
    <name type="common">Desulfovibrio baculatus</name>
    <dbReference type="NCBI Taxonomy" id="525897"/>
    <lineage>
        <taxon>Bacteria</taxon>
        <taxon>Pseudomonadati</taxon>
        <taxon>Thermodesulfobacteriota</taxon>
        <taxon>Desulfovibrionia</taxon>
        <taxon>Desulfovibrionales</taxon>
        <taxon>Desulfomicrobiaceae</taxon>
        <taxon>Desulfomicrobium</taxon>
    </lineage>
</organism>
<reference evidence="2 3" key="1">
    <citation type="journal article" date="2009" name="Stand. Genomic Sci.">
        <title>Complete genome sequence of Desulfomicrobium baculatum type strain (X).</title>
        <authorList>
            <person name="Copeland A."/>
            <person name="Spring S."/>
            <person name="Goker M."/>
            <person name="Schneider S."/>
            <person name="Lapidus A."/>
            <person name="Del Rio T.G."/>
            <person name="Tice H."/>
            <person name="Cheng J.F."/>
            <person name="Chen F."/>
            <person name="Nolan M."/>
            <person name="Bruce D."/>
            <person name="Goodwin L."/>
            <person name="Pitluck S."/>
            <person name="Ivanova N."/>
            <person name="Mavrommatis K."/>
            <person name="Ovchinnikova G."/>
            <person name="Pati A."/>
            <person name="Chen A."/>
            <person name="Palaniappan K."/>
            <person name="Land M."/>
            <person name="Hauser L."/>
            <person name="Chang Y.J."/>
            <person name="Jeffries C.C."/>
            <person name="Meincke L."/>
            <person name="Sims D."/>
            <person name="Brettin T."/>
            <person name="Detter J.C."/>
            <person name="Han C."/>
            <person name="Chain P."/>
            <person name="Bristow J."/>
            <person name="Eisen J.A."/>
            <person name="Markowitz V."/>
            <person name="Hugenholtz P."/>
            <person name="Kyrpides N.C."/>
            <person name="Klenk H.P."/>
            <person name="Lucas S."/>
        </authorList>
    </citation>
    <scope>NUCLEOTIDE SEQUENCE [LARGE SCALE GENOMIC DNA]</scope>
    <source>
        <strain evidence="3">DSM 4028 / VKM B-1378 / X</strain>
    </source>
</reference>
<dbReference type="GO" id="GO:0004792">
    <property type="term" value="F:thiosulfate-cyanide sulfurtransferase activity"/>
    <property type="evidence" value="ECO:0007669"/>
    <property type="project" value="InterPro"/>
</dbReference>
<dbReference type="InterPro" id="IPR001307">
    <property type="entry name" value="Thiosulphate_STrfase_CS"/>
</dbReference>
<dbReference type="Pfam" id="PF02915">
    <property type="entry name" value="Rubrerythrin"/>
    <property type="match status" value="1"/>
</dbReference>
<dbReference type="eggNOG" id="COG1633">
    <property type="taxonomic scope" value="Bacteria"/>
</dbReference>
<gene>
    <name evidence="2" type="ordered locus">Dbac_0378</name>
</gene>
<dbReference type="EMBL" id="CP001629">
    <property type="protein sequence ID" value="ACU88505.1"/>
    <property type="molecule type" value="Genomic_DNA"/>
</dbReference>
<keyword evidence="3" id="KW-1185">Reference proteome</keyword>
<feature type="domain" description="Rhodanese" evidence="1">
    <location>
        <begin position="26"/>
        <end position="111"/>
    </location>
</feature>
<evidence type="ECO:0000313" key="2">
    <source>
        <dbReference type="EMBL" id="ACU88505.1"/>
    </source>
</evidence>
<dbReference type="KEGG" id="dba:Dbac_0378"/>
<dbReference type="InterPro" id="IPR036873">
    <property type="entry name" value="Rhodanese-like_dom_sf"/>
</dbReference>
<dbReference type="SUPFAM" id="SSF47240">
    <property type="entry name" value="Ferritin-like"/>
    <property type="match status" value="1"/>
</dbReference>
<dbReference type="STRING" id="525897.Dbac_0378"/>
<dbReference type="GO" id="GO:0016491">
    <property type="term" value="F:oxidoreductase activity"/>
    <property type="evidence" value="ECO:0007669"/>
    <property type="project" value="InterPro"/>
</dbReference>
<dbReference type="InterPro" id="IPR012347">
    <property type="entry name" value="Ferritin-like"/>
</dbReference>
<dbReference type="eggNOG" id="COG0607">
    <property type="taxonomic scope" value="Bacteria"/>
</dbReference>
<dbReference type="Gene3D" id="1.20.1260.10">
    <property type="match status" value="1"/>
</dbReference>
<dbReference type="PROSITE" id="PS00380">
    <property type="entry name" value="RHODANESE_1"/>
    <property type="match status" value="1"/>
</dbReference>
<dbReference type="PROSITE" id="PS50206">
    <property type="entry name" value="RHODANESE_3"/>
    <property type="match status" value="1"/>
</dbReference>
<dbReference type="OrthoDB" id="285281at2"/>
<dbReference type="Pfam" id="PF00581">
    <property type="entry name" value="Rhodanese"/>
    <property type="match status" value="1"/>
</dbReference>
<sequence>MRWKQFLTPVQSMDVDEVRAYLSGKTLQEVTILDVRQPGEYEEGHIPGARLVPLAALTDSLDEIDPSRPVVVYCAIGGRSRVAAQTLAGKGYDQVINMSGGYKAWNGQAAYGAEEAGVDIFSELDSAEAILASAYSLEEGLRDFYLRMLERVSDEKVKSVFRLLADIEIKHKDRLFAEYTRITGKDDRGDFECRFVTPLMEGGMTTEEYMDRFKPDFDSPVDVISLAMSIEAQALDLYIRSAVWTQNAENRAILEQIASEEKTHLERLGQLLDELVGSGSGATN</sequence>
<dbReference type="SUPFAM" id="SSF52821">
    <property type="entry name" value="Rhodanese/Cell cycle control phosphatase"/>
    <property type="match status" value="1"/>
</dbReference>
<dbReference type="AlphaFoldDB" id="C7LVG3"/>
<protein>
    <submittedName>
        <fullName evidence="2">Rhodanese domain protein</fullName>
    </submittedName>
</protein>